<evidence type="ECO:0000256" key="1">
    <source>
        <dbReference type="SAM" id="MobiDB-lite"/>
    </source>
</evidence>
<organism evidence="2 3">
    <name type="scientific">Vibrio phage vB_VpaS_MAR10</name>
    <dbReference type="NCBI Taxonomy" id="1229755"/>
    <lineage>
        <taxon>Viruses</taxon>
        <taxon>Duplodnaviria</taxon>
        <taxon>Heunggongvirae</taxon>
        <taxon>Uroviricota</taxon>
        <taxon>Caudoviricetes</taxon>
        <taxon>Mardecavirus</taxon>
        <taxon>Mardecavirus MAR10</taxon>
    </lineage>
</organism>
<dbReference type="EMBL" id="JX556418">
    <property type="protein sequence ID" value="AFV81258.1"/>
    <property type="molecule type" value="Genomic_DNA"/>
</dbReference>
<feature type="compositionally biased region" description="Basic residues" evidence="1">
    <location>
        <begin position="120"/>
        <end position="130"/>
    </location>
</feature>
<evidence type="ECO:0000313" key="3">
    <source>
        <dbReference type="Proteomes" id="UP000009398"/>
    </source>
</evidence>
<dbReference type="OrthoDB" id="35654at10239"/>
<keyword evidence="3" id="KW-1185">Reference proteome</keyword>
<dbReference type="GeneID" id="14181757"/>
<reference evidence="2 3" key="1">
    <citation type="journal article" date="2012" name="J. Virol.">
        <title>Genome Sequence of Temperate Vibrio parahaemolyticus Bacteriophage vB_VpaS_MAR10.</title>
        <authorList>
            <person name="Alanis Villa A."/>
            <person name="Kropinski A.M."/>
            <person name="Abbasifar R."/>
            <person name="Abbasifar A."/>
            <person name="Griffiths M.W."/>
        </authorList>
    </citation>
    <scope>NUCLEOTIDE SEQUENCE [LARGE SCALE GENOMIC DNA]</scope>
</reference>
<accession>K7R9C6</accession>
<dbReference type="Proteomes" id="UP000009398">
    <property type="component" value="Segment"/>
</dbReference>
<evidence type="ECO:0000313" key="2">
    <source>
        <dbReference type="EMBL" id="AFV81258.1"/>
    </source>
</evidence>
<protein>
    <submittedName>
        <fullName evidence="2">Uncharacterized protein</fullName>
    </submittedName>
</protein>
<feature type="region of interest" description="Disordered" evidence="1">
    <location>
        <begin position="110"/>
        <end position="148"/>
    </location>
</feature>
<gene>
    <name evidence="2" type="ORF">MAR10_026</name>
</gene>
<dbReference type="RefSeq" id="YP_007111872.1">
    <property type="nucleotide sequence ID" value="NC_019713.1"/>
</dbReference>
<dbReference type="KEGG" id="vg:14181757"/>
<proteinExistence type="predicted"/>
<sequence length="148" mass="17502">MRTNREETKESLLWSMDEILLAPNRVVPALLTSAYLYYLRSDMQPIMRDEDFDQCCRLLRRKYREIDHPHKRLIKMSDLSAGTLFRLREHDYPTIVKVVAVEMSLGTLYDKPMPTPRPKPEKRVRKRRVRNNGGSSSGPKGFLNRRRK</sequence>
<name>K7R9C6_9CAUD</name>